<feature type="region of interest" description="Disordered" evidence="1">
    <location>
        <begin position="1"/>
        <end position="24"/>
    </location>
</feature>
<reference evidence="3" key="1">
    <citation type="submission" date="2017-05" db="EMBL/GenBank/DDBJ databases">
        <title>Streptomyces olivochromogenes NBRC 3561 whole genome shotgun sequence.</title>
        <authorList>
            <person name="Dohra H."/>
            <person name="Kodani S."/>
        </authorList>
    </citation>
    <scope>NUCLEOTIDE SEQUENCE [LARGE SCALE GENOMIC DNA]</scope>
    <source>
        <strain evidence="3">NBRC 3561</strain>
    </source>
</reference>
<dbReference type="Proteomes" id="UP000217446">
    <property type="component" value="Unassembled WGS sequence"/>
</dbReference>
<dbReference type="RefSeq" id="WP_067385078.1">
    <property type="nucleotide sequence ID" value="NZ_BDQI01000058.1"/>
</dbReference>
<proteinExistence type="predicted"/>
<dbReference type="STRING" id="1963.AQJ27_48925"/>
<evidence type="ECO:0000313" key="2">
    <source>
        <dbReference type="EMBL" id="GAX58586.1"/>
    </source>
</evidence>
<dbReference type="AlphaFoldDB" id="A0A286PGA7"/>
<keyword evidence="3" id="KW-1185">Reference proteome</keyword>
<comment type="caution">
    <text evidence="2">The sequence shown here is derived from an EMBL/GenBank/DDBJ whole genome shotgun (WGS) entry which is preliminary data.</text>
</comment>
<organism evidence="2 3">
    <name type="scientific">Streptomyces olivochromogenes</name>
    <dbReference type="NCBI Taxonomy" id="1963"/>
    <lineage>
        <taxon>Bacteria</taxon>
        <taxon>Bacillati</taxon>
        <taxon>Actinomycetota</taxon>
        <taxon>Actinomycetes</taxon>
        <taxon>Kitasatosporales</taxon>
        <taxon>Streptomycetaceae</taxon>
        <taxon>Streptomyces</taxon>
    </lineage>
</organism>
<protein>
    <submittedName>
        <fullName evidence="2">Uncharacterized protein</fullName>
    </submittedName>
</protein>
<dbReference type="EMBL" id="BDQI01000058">
    <property type="protein sequence ID" value="GAX58586.1"/>
    <property type="molecule type" value="Genomic_DNA"/>
</dbReference>
<evidence type="ECO:0000313" key="3">
    <source>
        <dbReference type="Proteomes" id="UP000217446"/>
    </source>
</evidence>
<accession>A0A286PGA7</accession>
<evidence type="ECO:0000256" key="1">
    <source>
        <dbReference type="SAM" id="MobiDB-lite"/>
    </source>
</evidence>
<name>A0A286PGA7_STROL</name>
<gene>
    <name evidence="2" type="ORF">SO3561_10160</name>
</gene>
<sequence>MSARSRGGKKASQPPAGWKPPERLLTEGDGTVVRFLSQSGNAERVFDFGDIRDKNGDLVEIEVGIQQWLARAFTRRTSPRAGVTRLSGAGPVYTAATLIARFFTTLDPAPASPSEVTLAHMRGLWEFCGRVRSQRSYLETLRALLRDDRELPEASRAELFAQKLPDYDGRQATLAYTDDEMQLIMTRVRGDVRRARDRIRAGLALLERFRAGELPESSEDFELGTLLDHFERTGDLPRYHSGPVTAATGRWGGVTGIGPRLCLTVPEMTAFALLLTALTTENFGTVAAWPAVHYRPDGGTDAGGVALVEAVKPRRGPDREHMITPLEDLPSGLEDVLRGTDGDLPVFRSPVRVYQLLLELTTVSRRHGDHTLALSGFNPRPSSPKGRWPQGVRASYIGKWAARHGFPTGEADPGGPSPVEARRIRQTGIEQGRRPVAQTRRTMNDYYLKRSPAVQRESRTVVGDALRSEVAKARVRRQIPVITPELVDKARTNLAAAAADLGLAPETLRRLIDGESDTAATACIDHLAGPDTEPGQPCTASFLACLGCENARALPHQLPVQLAVHDHLVALRPHMDAALWRVRFEQPLDQLCDVLAHYNDAEHAEARTRLTDQDRQLVDALVDGRMDLR</sequence>